<keyword evidence="12" id="KW-0449">Lipoprotein</keyword>
<comment type="caution">
    <text evidence="12">The sequence shown here is derived from an EMBL/GenBank/DDBJ whole genome shotgun (WGS) entry which is preliminary data.</text>
</comment>
<feature type="transmembrane region" description="Helical" evidence="9">
    <location>
        <begin position="104"/>
        <end position="127"/>
    </location>
</feature>
<comment type="function">
    <text evidence="9">This protein specifically catalyzes the removal of signal peptides from prolipoproteins.</text>
</comment>
<keyword evidence="7 9" id="KW-1133">Transmembrane helix</keyword>
<feature type="active site" evidence="9">
    <location>
        <position position="156"/>
    </location>
</feature>
<keyword evidence="2 9" id="KW-1003">Cell membrane</keyword>
<comment type="subcellular location">
    <subcellularLocation>
        <location evidence="9">Cell membrane</location>
        <topology evidence="9">Multi-pass membrane protein</topology>
    </subcellularLocation>
</comment>
<feature type="region of interest" description="Disordered" evidence="11">
    <location>
        <begin position="219"/>
        <end position="244"/>
    </location>
</feature>
<evidence type="ECO:0000313" key="13">
    <source>
        <dbReference type="Proteomes" id="UP000255283"/>
    </source>
</evidence>
<evidence type="ECO:0000256" key="5">
    <source>
        <dbReference type="ARBA" id="ARBA00022750"/>
    </source>
</evidence>
<name>A0AAQ1UG02_9BACT</name>
<organism evidence="12 13">
    <name type="scientific">Segatella buccae</name>
    <dbReference type="NCBI Taxonomy" id="28126"/>
    <lineage>
        <taxon>Bacteria</taxon>
        <taxon>Pseudomonadati</taxon>
        <taxon>Bacteroidota</taxon>
        <taxon>Bacteroidia</taxon>
        <taxon>Bacteroidales</taxon>
        <taxon>Prevotellaceae</taxon>
        <taxon>Segatella</taxon>
    </lineage>
</organism>
<keyword evidence="6 9" id="KW-0378">Hydrolase</keyword>
<keyword evidence="3 9" id="KW-0645">Protease</keyword>
<keyword evidence="4 9" id="KW-0812">Transmembrane</keyword>
<dbReference type="GO" id="GO:0005886">
    <property type="term" value="C:plasma membrane"/>
    <property type="evidence" value="ECO:0007669"/>
    <property type="project" value="UniProtKB-SubCell"/>
</dbReference>
<evidence type="ECO:0000256" key="3">
    <source>
        <dbReference type="ARBA" id="ARBA00022670"/>
    </source>
</evidence>
<reference evidence="12 13" key="1">
    <citation type="submission" date="2018-06" db="EMBL/GenBank/DDBJ databases">
        <authorList>
            <consortium name="Pathogen Informatics"/>
            <person name="Doyle S."/>
        </authorList>
    </citation>
    <scope>NUCLEOTIDE SEQUENCE [LARGE SCALE GENOMIC DNA]</scope>
    <source>
        <strain evidence="12 13">NCTC13063</strain>
    </source>
</reference>
<sequence length="244" mass="27257">MLSLLFEVFMMTKKKTAWISLAIILVALIIDQVIKVWVKTHMCLGDSFIITDWFHITFIENNGMAWGMTFFNKLVLSLFRIVAIVLIGYYLIGRIKVGVRLRYIVFLSLVLAGAIGNMIDSMFYGLVFSASSPYYVAYTVPFGSGYQSFLMGKVVDMFSFPLFSTTLPEWLPLCGGKQFSFFDPIFNFADSCVTVGTLCLLLFCRPELATLGNSDSNRKVATPADAGNMNGEGHNTSNEKKTEV</sequence>
<feature type="active site" evidence="9">
    <location>
        <position position="190"/>
    </location>
</feature>
<dbReference type="RefSeq" id="WP_115153104.1">
    <property type="nucleotide sequence ID" value="NZ_DBFWLE010000008.1"/>
</dbReference>
<dbReference type="Proteomes" id="UP000255283">
    <property type="component" value="Unassembled WGS sequence"/>
</dbReference>
<evidence type="ECO:0000256" key="8">
    <source>
        <dbReference type="ARBA" id="ARBA00023136"/>
    </source>
</evidence>
<feature type="transmembrane region" description="Helical" evidence="9">
    <location>
        <begin position="185"/>
        <end position="204"/>
    </location>
</feature>
<keyword evidence="5 9" id="KW-0064">Aspartyl protease</keyword>
<evidence type="ECO:0000256" key="6">
    <source>
        <dbReference type="ARBA" id="ARBA00022801"/>
    </source>
</evidence>
<gene>
    <name evidence="9" type="primary">lspA</name>
    <name evidence="12" type="ORF">NCTC13063_00398</name>
</gene>
<dbReference type="PRINTS" id="PR00781">
    <property type="entry name" value="LIPOSIGPTASE"/>
</dbReference>
<dbReference type="Pfam" id="PF01252">
    <property type="entry name" value="Peptidase_A8"/>
    <property type="match status" value="1"/>
</dbReference>
<dbReference type="HAMAP" id="MF_00161">
    <property type="entry name" value="LspA"/>
    <property type="match status" value="1"/>
</dbReference>
<evidence type="ECO:0000256" key="9">
    <source>
        <dbReference type="HAMAP-Rule" id="MF_00161"/>
    </source>
</evidence>
<dbReference type="GO" id="GO:0006508">
    <property type="term" value="P:proteolysis"/>
    <property type="evidence" value="ECO:0007669"/>
    <property type="project" value="UniProtKB-KW"/>
</dbReference>
<dbReference type="InterPro" id="IPR001872">
    <property type="entry name" value="Peptidase_A8"/>
</dbReference>
<accession>A0AAQ1UG02</accession>
<dbReference type="GO" id="GO:0004190">
    <property type="term" value="F:aspartic-type endopeptidase activity"/>
    <property type="evidence" value="ECO:0007669"/>
    <property type="project" value="UniProtKB-UniRule"/>
</dbReference>
<evidence type="ECO:0000256" key="1">
    <source>
        <dbReference type="ARBA" id="ARBA00006139"/>
    </source>
</evidence>
<evidence type="ECO:0000256" key="2">
    <source>
        <dbReference type="ARBA" id="ARBA00022475"/>
    </source>
</evidence>
<evidence type="ECO:0000256" key="7">
    <source>
        <dbReference type="ARBA" id="ARBA00022989"/>
    </source>
</evidence>
<keyword evidence="8 9" id="KW-0472">Membrane</keyword>
<dbReference type="PANTHER" id="PTHR33695:SF1">
    <property type="entry name" value="LIPOPROTEIN SIGNAL PEPTIDASE"/>
    <property type="match status" value="1"/>
</dbReference>
<dbReference type="PANTHER" id="PTHR33695">
    <property type="entry name" value="LIPOPROTEIN SIGNAL PEPTIDASE"/>
    <property type="match status" value="1"/>
</dbReference>
<comment type="catalytic activity">
    <reaction evidence="9">
        <text>Release of signal peptides from bacterial membrane prolipoproteins. Hydrolyzes -Xaa-Yaa-Zaa-|-(S,diacylglyceryl)Cys-, in which Xaa is hydrophobic (preferably Leu), and Yaa (Ala or Ser) and Zaa (Gly or Ala) have small, neutral side chains.</text>
        <dbReference type="EC" id="3.4.23.36"/>
    </reaction>
</comment>
<proteinExistence type="inferred from homology"/>
<comment type="similarity">
    <text evidence="1 9 10">Belongs to the peptidase A8 family.</text>
</comment>
<dbReference type="EMBL" id="UGTJ01000001">
    <property type="protein sequence ID" value="SUB79141.1"/>
    <property type="molecule type" value="Genomic_DNA"/>
</dbReference>
<feature type="transmembrane region" description="Helical" evidence="9">
    <location>
        <begin position="16"/>
        <end position="38"/>
    </location>
</feature>
<protein>
    <recommendedName>
        <fullName evidence="9">Lipoprotein signal peptidase</fullName>
        <ecNumber evidence="9">3.4.23.36</ecNumber>
    </recommendedName>
    <alternativeName>
        <fullName evidence="9">Prolipoprotein signal peptidase</fullName>
    </alternativeName>
    <alternativeName>
        <fullName evidence="9">Signal peptidase II</fullName>
        <shortName evidence="9">SPase II</shortName>
    </alternativeName>
</protein>
<dbReference type="AlphaFoldDB" id="A0AAQ1UG02"/>
<dbReference type="NCBIfam" id="NF011369">
    <property type="entry name" value="PRK14788.1"/>
    <property type="match status" value="1"/>
</dbReference>
<evidence type="ECO:0000256" key="4">
    <source>
        <dbReference type="ARBA" id="ARBA00022692"/>
    </source>
</evidence>
<evidence type="ECO:0000256" key="11">
    <source>
        <dbReference type="SAM" id="MobiDB-lite"/>
    </source>
</evidence>
<evidence type="ECO:0000313" key="12">
    <source>
        <dbReference type="EMBL" id="SUB79141.1"/>
    </source>
</evidence>
<feature type="transmembrane region" description="Helical" evidence="9">
    <location>
        <begin position="74"/>
        <end position="92"/>
    </location>
</feature>
<evidence type="ECO:0000256" key="10">
    <source>
        <dbReference type="RuleBase" id="RU004181"/>
    </source>
</evidence>
<dbReference type="EC" id="3.4.23.36" evidence="9"/>
<comment type="pathway">
    <text evidence="9">Protein modification; lipoprotein biosynthesis (signal peptide cleavage).</text>
</comment>